<name>A0A0F9LNL1_9ZZZZ</name>
<dbReference type="AlphaFoldDB" id="A0A0F9LNL1"/>
<proteinExistence type="predicted"/>
<gene>
    <name evidence="1" type="ORF">LCGC14_1175730</name>
</gene>
<reference evidence="1" key="1">
    <citation type="journal article" date="2015" name="Nature">
        <title>Complex archaea that bridge the gap between prokaryotes and eukaryotes.</title>
        <authorList>
            <person name="Spang A."/>
            <person name="Saw J.H."/>
            <person name="Jorgensen S.L."/>
            <person name="Zaremba-Niedzwiedzka K."/>
            <person name="Martijn J."/>
            <person name="Lind A.E."/>
            <person name="van Eijk R."/>
            <person name="Schleper C."/>
            <person name="Guy L."/>
            <person name="Ettema T.J."/>
        </authorList>
    </citation>
    <scope>NUCLEOTIDE SEQUENCE</scope>
</reference>
<evidence type="ECO:0000313" key="1">
    <source>
        <dbReference type="EMBL" id="KKM96679.1"/>
    </source>
</evidence>
<protein>
    <submittedName>
        <fullName evidence="1">Uncharacterized protein</fullName>
    </submittedName>
</protein>
<organism evidence="1">
    <name type="scientific">marine sediment metagenome</name>
    <dbReference type="NCBI Taxonomy" id="412755"/>
    <lineage>
        <taxon>unclassified sequences</taxon>
        <taxon>metagenomes</taxon>
        <taxon>ecological metagenomes</taxon>
    </lineage>
</organism>
<comment type="caution">
    <text evidence="1">The sequence shown here is derived from an EMBL/GenBank/DDBJ whole genome shotgun (WGS) entry which is preliminary data.</text>
</comment>
<dbReference type="EMBL" id="LAZR01005846">
    <property type="protein sequence ID" value="KKM96679.1"/>
    <property type="molecule type" value="Genomic_DNA"/>
</dbReference>
<sequence length="173" mass="18233">MIAIAKKALVSLFNPRGKFVVEHFDRFGLFKGRYEFPNGITDEGKDKILDDMFNDGVQTANASWFIGLIDLSGFSALADADTMGSHGGWNEFTSYSEANRVAWGSGAASSESTTNSSPATFNISGSGTVKGVLVPTNNTKGGTSGTLWATALFAADVPVSNGDQLKVTYTVSA</sequence>
<accession>A0A0F9LNL1</accession>